<dbReference type="Proteomes" id="UP000798662">
    <property type="component" value="Chromosome 1"/>
</dbReference>
<name>A0ACC3BVR9_PYRYE</name>
<protein>
    <submittedName>
        <fullName evidence="1">Uncharacterized protein</fullName>
    </submittedName>
</protein>
<evidence type="ECO:0000313" key="1">
    <source>
        <dbReference type="EMBL" id="KAK1862141.1"/>
    </source>
</evidence>
<dbReference type="EMBL" id="CM020618">
    <property type="protein sequence ID" value="KAK1862141.1"/>
    <property type="molecule type" value="Genomic_DNA"/>
</dbReference>
<proteinExistence type="predicted"/>
<keyword evidence="2" id="KW-1185">Reference proteome</keyword>
<gene>
    <name evidence="1" type="ORF">I4F81_004717</name>
</gene>
<organism evidence="1 2">
    <name type="scientific">Pyropia yezoensis</name>
    <name type="common">Susabi-nori</name>
    <name type="synonym">Porphyra yezoensis</name>
    <dbReference type="NCBI Taxonomy" id="2788"/>
    <lineage>
        <taxon>Eukaryota</taxon>
        <taxon>Rhodophyta</taxon>
        <taxon>Bangiophyceae</taxon>
        <taxon>Bangiales</taxon>
        <taxon>Bangiaceae</taxon>
        <taxon>Pyropia</taxon>
    </lineage>
</organism>
<sequence length="345" mass="35840">MDPMDPMDGVAAADTAAEVDVDLTQTSTVADLFAAARPRLLDRAGLLALDELELARSPSAAGTWLAPFSPSVCGMVISDVVLDGLLLGNNMHPVVRWVYDTETDVAHAASVSRDGALVTAASVRPAEDGGGLVISGCMMRRPTTPDGDVQLLIRTSTLLQRTEPFPPRDTSSPLAAYRDSVIRLVGTFGSAAVLAGLGDGTPACQDPSRAPDLVTTTVFNEFASASVVQRLQAKVLGQIAVHPGGLRLGPPAPGGRAVAIAPSPPGTLICASASEETPCGSWLSAMGSGLEAGAAEAPKGRTRAKVHLEDVADEAARARIVRNREAARRSNAKRRERRRLALSGS</sequence>
<comment type="caution">
    <text evidence="1">The sequence shown here is derived from an EMBL/GenBank/DDBJ whole genome shotgun (WGS) entry which is preliminary data.</text>
</comment>
<reference evidence="1" key="1">
    <citation type="submission" date="2019-11" db="EMBL/GenBank/DDBJ databases">
        <title>Nori genome reveals adaptations in red seaweeds to the harsh intertidal environment.</title>
        <authorList>
            <person name="Wang D."/>
            <person name="Mao Y."/>
        </authorList>
    </citation>
    <scope>NUCLEOTIDE SEQUENCE</scope>
    <source>
        <tissue evidence="1">Gametophyte</tissue>
    </source>
</reference>
<accession>A0ACC3BVR9</accession>
<evidence type="ECO:0000313" key="2">
    <source>
        <dbReference type="Proteomes" id="UP000798662"/>
    </source>
</evidence>